<comment type="caution">
    <text evidence="2">The sequence shown here is derived from an EMBL/GenBank/DDBJ whole genome shotgun (WGS) entry which is preliminary data.</text>
</comment>
<dbReference type="InterPro" id="IPR027367">
    <property type="entry name" value="Gly-zipper_YMGG"/>
</dbReference>
<dbReference type="PROSITE" id="PS51257">
    <property type="entry name" value="PROKAR_LIPOPROTEIN"/>
    <property type="match status" value="1"/>
</dbReference>
<feature type="domain" description="YMGG-like Gly-zipper" evidence="1">
    <location>
        <begin position="25"/>
        <end position="67"/>
    </location>
</feature>
<evidence type="ECO:0000313" key="2">
    <source>
        <dbReference type="EMBL" id="TBW35084.1"/>
    </source>
</evidence>
<organism evidence="2 3">
    <name type="scientific">Siculibacillus lacustris</name>
    <dbReference type="NCBI Taxonomy" id="1549641"/>
    <lineage>
        <taxon>Bacteria</taxon>
        <taxon>Pseudomonadati</taxon>
        <taxon>Pseudomonadota</taxon>
        <taxon>Alphaproteobacteria</taxon>
        <taxon>Hyphomicrobiales</taxon>
        <taxon>Ancalomicrobiaceae</taxon>
        <taxon>Siculibacillus</taxon>
    </lineage>
</organism>
<dbReference type="RefSeq" id="WP_131310763.1">
    <property type="nucleotide sequence ID" value="NZ_SJFN01000028.1"/>
</dbReference>
<evidence type="ECO:0000313" key="3">
    <source>
        <dbReference type="Proteomes" id="UP000292781"/>
    </source>
</evidence>
<protein>
    <submittedName>
        <fullName evidence="2">Bacteriocin</fullName>
    </submittedName>
</protein>
<dbReference type="Pfam" id="PF13441">
    <property type="entry name" value="Gly-zipper_YMGG"/>
    <property type="match status" value="1"/>
</dbReference>
<name>A0A4Q9VKL8_9HYPH</name>
<dbReference type="Proteomes" id="UP000292781">
    <property type="component" value="Unassembled WGS sequence"/>
</dbReference>
<accession>A0A4Q9VKL8</accession>
<keyword evidence="3" id="KW-1185">Reference proteome</keyword>
<reference evidence="2 3" key="1">
    <citation type="submission" date="2019-02" db="EMBL/GenBank/DDBJ databases">
        <title>Siculibacillus lacustris gen. nov., sp. nov., a new rosette-forming bacterium isolated from a freshwater crater lake (Lake St. Ana, Romania).</title>
        <authorList>
            <person name="Felfoldi T."/>
            <person name="Marton Z."/>
            <person name="Szabo A."/>
            <person name="Mentes A."/>
            <person name="Boka K."/>
            <person name="Marialigeti K."/>
            <person name="Mathe I."/>
            <person name="Koncz M."/>
            <person name="Schumann P."/>
            <person name="Toth E."/>
        </authorList>
    </citation>
    <scope>NUCLEOTIDE SEQUENCE [LARGE SCALE GENOMIC DNA]</scope>
    <source>
        <strain evidence="2 3">SA-279</strain>
    </source>
</reference>
<proteinExistence type="predicted"/>
<evidence type="ECO:0000259" key="1">
    <source>
        <dbReference type="Pfam" id="PF13441"/>
    </source>
</evidence>
<gene>
    <name evidence="2" type="ORF">EYW49_16675</name>
</gene>
<dbReference type="AlphaFoldDB" id="A0A4Q9VKL8"/>
<sequence length="89" mass="8388">MLKFIAPLAAVLLLAGCNSDSQSDRALGGAAIGAGTGALIGAATGNGWGGAAVGAAVGGVGGAVVGAATTPKNCIARDEYGRRVYVACP</sequence>
<dbReference type="EMBL" id="SJFN01000028">
    <property type="protein sequence ID" value="TBW35084.1"/>
    <property type="molecule type" value="Genomic_DNA"/>
</dbReference>